<gene>
    <name evidence="2" type="ORF">SCY_4511</name>
</gene>
<dbReference type="Pfam" id="PF00674">
    <property type="entry name" value="DUP"/>
    <property type="match status" value="1"/>
</dbReference>
<dbReference type="EMBL" id="AAFW02000056">
    <property type="protein sequence ID" value="EDN62893.1"/>
    <property type="molecule type" value="Genomic_DNA"/>
</dbReference>
<keyword evidence="1" id="KW-1133">Transmembrane helix</keyword>
<organism evidence="2 3">
    <name type="scientific">Saccharomyces cerevisiae (strain YJM789)</name>
    <name type="common">Baker's yeast</name>
    <dbReference type="NCBI Taxonomy" id="307796"/>
    <lineage>
        <taxon>Eukaryota</taxon>
        <taxon>Fungi</taxon>
        <taxon>Dikarya</taxon>
        <taxon>Ascomycota</taxon>
        <taxon>Saccharomycotina</taxon>
        <taxon>Saccharomycetes</taxon>
        <taxon>Saccharomycetales</taxon>
        <taxon>Saccharomycetaceae</taxon>
        <taxon>Saccharomyces</taxon>
    </lineage>
</organism>
<comment type="caution">
    <text evidence="2">The sequence shown here is derived from an EMBL/GenBank/DDBJ whole genome shotgun (WGS) entry which is preliminary data.</text>
</comment>
<dbReference type="InterPro" id="IPR001142">
    <property type="entry name" value="DUP/COS"/>
</dbReference>
<dbReference type="AlphaFoldDB" id="A6ZRF0"/>
<evidence type="ECO:0000313" key="3">
    <source>
        <dbReference type="Proteomes" id="UP000007060"/>
    </source>
</evidence>
<sequence length="233" mass="27749">MGCQEAFRTTLLEPFSLKKDEAAKVKSFKDSVPYIEEALEVYFTEVEKQWKLFNTEKSWSPVGLEDAKLPKEAYRFKLTWFLKRISNIFMLIPFLNFLCCIYVSRGMCLLLRTFYLGWILFMLVQGFQNMRMIVLSVKMEHKMQFLSTIINEQESGANGWDEIAKKMNRYLFEKKVWKNEEFFFDGIDCEWFFSHFFYRVLSAKKSMRALSLNVELWPYIKEAQLSCSEESLA</sequence>
<evidence type="ECO:0000256" key="1">
    <source>
        <dbReference type="SAM" id="Phobius"/>
    </source>
</evidence>
<reference evidence="2 3" key="1">
    <citation type="journal article" date="2007" name="Proc. Natl. Acad. Sci. U.S.A.">
        <title>Genome sequencing and comparative analysis of Saccharomyces cerevisiae strain YJM789.</title>
        <authorList>
            <person name="Wei W."/>
            <person name="McCusker J.H."/>
            <person name="Hyman R.W."/>
            <person name="Jones T."/>
            <person name="Ning Y."/>
            <person name="Cao Z."/>
            <person name="Gu Z."/>
            <person name="Bruno D."/>
            <person name="Miranda M."/>
            <person name="Nguyen M."/>
            <person name="Wilhelmy J."/>
            <person name="Komp C."/>
            <person name="Tamse R."/>
            <person name="Wang X."/>
            <person name="Jia P."/>
            <person name="Luedi P."/>
            <person name="Oefner P.J."/>
            <person name="David L."/>
            <person name="Dietrich F.S."/>
            <person name="Li Y."/>
            <person name="Davis R.W."/>
            <person name="Steinmetz L.M."/>
        </authorList>
    </citation>
    <scope>NUCLEOTIDE SEQUENCE [LARGE SCALE GENOMIC DNA]</scope>
    <source>
        <strain evidence="2 3">YJM789</strain>
    </source>
</reference>
<name>A6ZRF0_YEAS7</name>
<feature type="transmembrane region" description="Helical" evidence="1">
    <location>
        <begin position="85"/>
        <end position="104"/>
    </location>
</feature>
<evidence type="ECO:0000313" key="2">
    <source>
        <dbReference type="EMBL" id="EDN62893.1"/>
    </source>
</evidence>
<dbReference type="HOGENOM" id="CLU_099953_0_0_1"/>
<dbReference type="Proteomes" id="UP000007060">
    <property type="component" value="Unassembled WGS sequence"/>
</dbReference>
<keyword evidence="1" id="KW-0472">Membrane</keyword>
<proteinExistence type="predicted"/>
<feature type="transmembrane region" description="Helical" evidence="1">
    <location>
        <begin position="116"/>
        <end position="137"/>
    </location>
</feature>
<keyword evidence="1" id="KW-0812">Transmembrane</keyword>
<accession>A6ZRF0</accession>
<protein>
    <submittedName>
        <fullName evidence="2">Uncharacterized protein</fullName>
    </submittedName>
</protein>